<feature type="non-terminal residue" evidence="2">
    <location>
        <position position="1"/>
    </location>
</feature>
<evidence type="ECO:0000259" key="1">
    <source>
        <dbReference type="Pfam" id="PF02237"/>
    </source>
</evidence>
<dbReference type="SUPFAM" id="SSF50037">
    <property type="entry name" value="C-terminal domain of transcriptional repressors"/>
    <property type="match status" value="1"/>
</dbReference>
<protein>
    <recommendedName>
        <fullName evidence="1">Biotin protein ligase C-terminal domain-containing protein</fullName>
    </recommendedName>
</protein>
<feature type="domain" description="Biotin protein ligase C-terminal" evidence="1">
    <location>
        <begin position="18"/>
        <end position="64"/>
    </location>
</feature>
<accession>W0FP35</accession>
<dbReference type="EMBL" id="KC246799">
    <property type="protein sequence ID" value="AHF24587.1"/>
    <property type="molecule type" value="Genomic_DNA"/>
</dbReference>
<name>W0FP35_9BACT</name>
<sequence length="65" mass="7365">DPKSDAVYDEYRTRSMVIDKDIKVLKKDATLKAHVLDIDRDCGLVVRYPDGTEEVLNSGEISIRV</sequence>
<dbReference type="Pfam" id="PF02237">
    <property type="entry name" value="BPL_C"/>
    <property type="match status" value="1"/>
</dbReference>
<reference evidence="2" key="1">
    <citation type="journal article" date="2013" name="PLoS ONE">
        <title>Metagenomic insights into the carbohydrate-active enzymes carried by the microorganisms adhering to solid digesta in the rumen of cows.</title>
        <authorList>
            <person name="Wang L."/>
            <person name="Hatem A."/>
            <person name="Catalyurek U.V."/>
            <person name="Morrison M."/>
            <person name="Yu Z."/>
        </authorList>
    </citation>
    <scope>NUCLEOTIDE SEQUENCE</scope>
</reference>
<dbReference type="Gene3D" id="2.30.30.100">
    <property type="match status" value="1"/>
</dbReference>
<dbReference type="InterPro" id="IPR008988">
    <property type="entry name" value="Transcriptional_repressor_C"/>
</dbReference>
<dbReference type="AlphaFoldDB" id="W0FP35"/>
<proteinExistence type="predicted"/>
<dbReference type="InterPro" id="IPR003142">
    <property type="entry name" value="BPL_C"/>
</dbReference>
<evidence type="ECO:0000313" key="2">
    <source>
        <dbReference type="EMBL" id="AHF24587.1"/>
    </source>
</evidence>
<organism evidence="2">
    <name type="scientific">uncultured bacterium Contig1762</name>
    <dbReference type="NCBI Taxonomy" id="1393506"/>
    <lineage>
        <taxon>Bacteria</taxon>
        <taxon>environmental samples</taxon>
    </lineage>
</organism>